<dbReference type="InterPro" id="IPR043129">
    <property type="entry name" value="ATPase_NBD"/>
</dbReference>
<dbReference type="SUPFAM" id="SSF53067">
    <property type="entry name" value="Actin-like ATPase domain"/>
    <property type="match status" value="1"/>
</dbReference>
<dbReference type="InParanoid" id="A7RG28"/>
<dbReference type="eggNOG" id="KOG0676">
    <property type="taxonomic scope" value="Eukaryota"/>
</dbReference>
<organism evidence="1 2">
    <name type="scientific">Nematostella vectensis</name>
    <name type="common">Starlet sea anemone</name>
    <dbReference type="NCBI Taxonomy" id="45351"/>
    <lineage>
        <taxon>Eukaryota</taxon>
        <taxon>Metazoa</taxon>
        <taxon>Cnidaria</taxon>
        <taxon>Anthozoa</taxon>
        <taxon>Hexacorallia</taxon>
        <taxon>Actiniaria</taxon>
        <taxon>Edwardsiidae</taxon>
        <taxon>Nematostella</taxon>
    </lineage>
</organism>
<keyword evidence="2" id="KW-1185">Reference proteome</keyword>
<dbReference type="AlphaFoldDB" id="A7RG28"/>
<proteinExistence type="predicted"/>
<dbReference type="STRING" id="45351.A7RG28"/>
<dbReference type="PhylomeDB" id="A7RG28"/>
<dbReference type="Pfam" id="PF00022">
    <property type="entry name" value="Actin"/>
    <property type="match status" value="1"/>
</dbReference>
<dbReference type="EMBL" id="DS469509">
    <property type="protein sequence ID" value="EDO49347.1"/>
    <property type="molecule type" value="Genomic_DNA"/>
</dbReference>
<evidence type="ECO:0000313" key="2">
    <source>
        <dbReference type="Proteomes" id="UP000001593"/>
    </source>
</evidence>
<dbReference type="PANTHER" id="PTHR11937">
    <property type="entry name" value="ACTIN"/>
    <property type="match status" value="1"/>
</dbReference>
<dbReference type="Proteomes" id="UP000001593">
    <property type="component" value="Unassembled WGS sequence"/>
</dbReference>
<evidence type="ECO:0000313" key="1">
    <source>
        <dbReference type="EMBL" id="EDO49347.1"/>
    </source>
</evidence>
<sequence>MIILYSRCDSEIRDHARHHVTISGGTTTAQGFVPRLQSELKQIEPKIKKLRAPEHRKYSAWIGGSILGSLPTMDSQYVTVDEYADSGPRIVHRKCF</sequence>
<reference evidence="1 2" key="1">
    <citation type="journal article" date="2007" name="Science">
        <title>Sea anemone genome reveals ancestral eumetazoan gene repertoire and genomic organization.</title>
        <authorList>
            <person name="Putnam N.H."/>
            <person name="Srivastava M."/>
            <person name="Hellsten U."/>
            <person name="Dirks B."/>
            <person name="Chapman J."/>
            <person name="Salamov A."/>
            <person name="Terry A."/>
            <person name="Shapiro H."/>
            <person name="Lindquist E."/>
            <person name="Kapitonov V.V."/>
            <person name="Jurka J."/>
            <person name="Genikhovich G."/>
            <person name="Grigoriev I.V."/>
            <person name="Lucas S.M."/>
            <person name="Steele R.E."/>
            <person name="Finnerty J.R."/>
            <person name="Technau U."/>
            <person name="Martindale M.Q."/>
            <person name="Rokhsar D.S."/>
        </authorList>
    </citation>
    <scope>NUCLEOTIDE SEQUENCE [LARGE SCALE GENOMIC DNA]</scope>
    <source>
        <strain evidence="2">CH2 X CH6</strain>
    </source>
</reference>
<dbReference type="Gene3D" id="3.30.420.40">
    <property type="match status" value="2"/>
</dbReference>
<protein>
    <submittedName>
        <fullName evidence="1">Uncharacterized protein</fullName>
    </submittedName>
</protein>
<name>A7RG28_NEMVE</name>
<dbReference type="InterPro" id="IPR004000">
    <property type="entry name" value="Actin"/>
</dbReference>
<dbReference type="HOGENOM" id="CLU_027965_9_0_1"/>
<accession>A7RG28</accession>
<gene>
    <name evidence="1" type="ORF">NEMVEDRAFT_v1g80683</name>
</gene>